<dbReference type="Proteomes" id="UP000245216">
    <property type="component" value="Unassembled WGS sequence"/>
</dbReference>
<evidence type="ECO:0000256" key="3">
    <source>
        <dbReference type="ARBA" id="ARBA00022448"/>
    </source>
</evidence>
<accession>A0A2U2BPM4</accession>
<keyword evidence="5 8" id="KW-0812">Transmembrane</keyword>
<organism evidence="9 10">
    <name type="scientific">Alcaligenes faecalis</name>
    <dbReference type="NCBI Taxonomy" id="511"/>
    <lineage>
        <taxon>Bacteria</taxon>
        <taxon>Pseudomonadati</taxon>
        <taxon>Pseudomonadota</taxon>
        <taxon>Betaproteobacteria</taxon>
        <taxon>Burkholderiales</taxon>
        <taxon>Alcaligenaceae</taxon>
        <taxon>Alcaligenes</taxon>
    </lineage>
</organism>
<evidence type="ECO:0000313" key="10">
    <source>
        <dbReference type="Proteomes" id="UP000245216"/>
    </source>
</evidence>
<feature type="transmembrane region" description="Helical" evidence="8">
    <location>
        <begin position="21"/>
        <end position="50"/>
    </location>
</feature>
<dbReference type="PANTHER" id="PTHR34979:SF1">
    <property type="entry name" value="INNER MEMBRANE PROTEIN YGAZ"/>
    <property type="match status" value="1"/>
</dbReference>
<evidence type="ECO:0000256" key="1">
    <source>
        <dbReference type="ARBA" id="ARBA00004651"/>
    </source>
</evidence>
<keyword evidence="7 8" id="KW-0472">Membrane</keyword>
<protein>
    <submittedName>
        <fullName evidence="9">Branched-chain amino acid ABC transporter permease</fullName>
    </submittedName>
</protein>
<dbReference type="GO" id="GO:0005886">
    <property type="term" value="C:plasma membrane"/>
    <property type="evidence" value="ECO:0007669"/>
    <property type="project" value="UniProtKB-SubCell"/>
</dbReference>
<feature type="transmembrane region" description="Helical" evidence="8">
    <location>
        <begin position="191"/>
        <end position="224"/>
    </location>
</feature>
<keyword evidence="3" id="KW-0813">Transport</keyword>
<reference evidence="9 10" key="1">
    <citation type="submission" date="2018-05" db="EMBL/GenBank/DDBJ databases">
        <title>Genome Sequence of an Efficient Indole-Degrading Bacterium, Alcaligenes sp.YBY.</title>
        <authorList>
            <person name="Yang B."/>
        </authorList>
    </citation>
    <scope>NUCLEOTIDE SEQUENCE [LARGE SCALE GENOMIC DNA]</scope>
    <source>
        <strain evidence="9 10">YBY</strain>
    </source>
</reference>
<evidence type="ECO:0000256" key="4">
    <source>
        <dbReference type="ARBA" id="ARBA00022475"/>
    </source>
</evidence>
<dbReference type="RefSeq" id="WP_109088466.1">
    <property type="nucleotide sequence ID" value="NZ_QEXO01000001.1"/>
</dbReference>
<evidence type="ECO:0000256" key="6">
    <source>
        <dbReference type="ARBA" id="ARBA00022989"/>
    </source>
</evidence>
<proteinExistence type="inferred from homology"/>
<evidence type="ECO:0000256" key="7">
    <source>
        <dbReference type="ARBA" id="ARBA00023136"/>
    </source>
</evidence>
<sequence length="227" mass="23772">MIIGSAYRRGLRDSASIALGYVPVAISFGLTAVHAGLSPWLAVMVSLIVYAGASQFILISLLVAGAAYPSILGIVLLMNLRHVFYGPTLMGFFTGPRTVSSLFMAPGLTDEVFAASAAGVARQPAQEQEFWYCGLQLGSYLSWVLGTAVGAFFASDLLGQSPVLEKTLGFVLPALFFALLLEIRRSAPLPVLAAAAVGAVLAMAFLPSYLAIIVGMLAGGLMALRRA</sequence>
<feature type="transmembrane region" description="Helical" evidence="8">
    <location>
        <begin position="56"/>
        <end position="80"/>
    </location>
</feature>
<dbReference type="InterPro" id="IPR011606">
    <property type="entry name" value="Brnchd-chn_aa_trnsp_permease"/>
</dbReference>
<reference evidence="9 10" key="2">
    <citation type="submission" date="2018-05" db="EMBL/GenBank/DDBJ databases">
        <authorList>
            <person name="Lanie J.A."/>
            <person name="Ng W.-L."/>
            <person name="Kazmierczak K.M."/>
            <person name="Andrzejewski T.M."/>
            <person name="Davidsen T.M."/>
            <person name="Wayne K.J."/>
            <person name="Tettelin H."/>
            <person name="Glass J.I."/>
            <person name="Rusch D."/>
            <person name="Podicherti R."/>
            <person name="Tsui H.-C.T."/>
            <person name="Winkler M.E."/>
        </authorList>
    </citation>
    <scope>NUCLEOTIDE SEQUENCE [LARGE SCALE GENOMIC DNA]</scope>
    <source>
        <strain evidence="9 10">YBY</strain>
    </source>
</reference>
<dbReference type="PANTHER" id="PTHR34979">
    <property type="entry name" value="INNER MEMBRANE PROTEIN YGAZ"/>
    <property type="match status" value="1"/>
</dbReference>
<gene>
    <name evidence="9" type="ORF">DF183_04345</name>
</gene>
<name>A0A2U2BPM4_ALCFA</name>
<dbReference type="STRING" id="511.UZ73_00730"/>
<comment type="similarity">
    <text evidence="2">Belongs to the AzlC family.</text>
</comment>
<evidence type="ECO:0000256" key="2">
    <source>
        <dbReference type="ARBA" id="ARBA00010735"/>
    </source>
</evidence>
<dbReference type="GO" id="GO:1903785">
    <property type="term" value="P:L-valine transmembrane transport"/>
    <property type="evidence" value="ECO:0007669"/>
    <property type="project" value="TreeGrafter"/>
</dbReference>
<keyword evidence="6 8" id="KW-1133">Transmembrane helix</keyword>
<dbReference type="AlphaFoldDB" id="A0A2U2BPM4"/>
<evidence type="ECO:0000256" key="5">
    <source>
        <dbReference type="ARBA" id="ARBA00022692"/>
    </source>
</evidence>
<evidence type="ECO:0000256" key="8">
    <source>
        <dbReference type="SAM" id="Phobius"/>
    </source>
</evidence>
<feature type="transmembrane region" description="Helical" evidence="8">
    <location>
        <begin position="167"/>
        <end position="184"/>
    </location>
</feature>
<dbReference type="EMBL" id="QEXO01000001">
    <property type="protein sequence ID" value="PWE15963.1"/>
    <property type="molecule type" value="Genomic_DNA"/>
</dbReference>
<comment type="caution">
    <text evidence="9">The sequence shown here is derived from an EMBL/GenBank/DDBJ whole genome shotgun (WGS) entry which is preliminary data.</text>
</comment>
<keyword evidence="4" id="KW-1003">Cell membrane</keyword>
<evidence type="ECO:0000313" key="9">
    <source>
        <dbReference type="EMBL" id="PWE15963.1"/>
    </source>
</evidence>
<dbReference type="Pfam" id="PF03591">
    <property type="entry name" value="AzlC"/>
    <property type="match status" value="1"/>
</dbReference>
<comment type="subcellular location">
    <subcellularLocation>
        <location evidence="1">Cell membrane</location>
        <topology evidence="1">Multi-pass membrane protein</topology>
    </subcellularLocation>
</comment>
<feature type="transmembrane region" description="Helical" evidence="8">
    <location>
        <begin position="130"/>
        <end position="155"/>
    </location>
</feature>